<accession>A0A9W8RU23</accession>
<protein>
    <recommendedName>
        <fullName evidence="4">BTB domain-containing protein</fullName>
    </recommendedName>
</protein>
<feature type="region of interest" description="Disordered" evidence="1">
    <location>
        <begin position="210"/>
        <end position="311"/>
    </location>
</feature>
<evidence type="ECO:0008006" key="4">
    <source>
        <dbReference type="Google" id="ProtNLM"/>
    </source>
</evidence>
<organism evidence="2 3">
    <name type="scientific">Fusarium torreyae</name>
    <dbReference type="NCBI Taxonomy" id="1237075"/>
    <lineage>
        <taxon>Eukaryota</taxon>
        <taxon>Fungi</taxon>
        <taxon>Dikarya</taxon>
        <taxon>Ascomycota</taxon>
        <taxon>Pezizomycotina</taxon>
        <taxon>Sordariomycetes</taxon>
        <taxon>Hypocreomycetidae</taxon>
        <taxon>Hypocreales</taxon>
        <taxon>Nectriaceae</taxon>
        <taxon>Fusarium</taxon>
    </lineage>
</organism>
<feature type="compositionally biased region" description="Polar residues" evidence="1">
    <location>
        <begin position="371"/>
        <end position="386"/>
    </location>
</feature>
<dbReference type="PANTHER" id="PTHR37538:SF1">
    <property type="entry name" value="BTB DOMAIN-CONTAINING PROTEIN"/>
    <property type="match status" value="1"/>
</dbReference>
<gene>
    <name evidence="2" type="ORF">NW762_010869</name>
</gene>
<dbReference type="AlphaFoldDB" id="A0A9W8RU23"/>
<feature type="region of interest" description="Disordered" evidence="1">
    <location>
        <begin position="347"/>
        <end position="386"/>
    </location>
</feature>
<name>A0A9W8RU23_9HYPO</name>
<keyword evidence="3" id="KW-1185">Reference proteome</keyword>
<reference evidence="2" key="1">
    <citation type="submission" date="2022-09" db="EMBL/GenBank/DDBJ databases">
        <title>Fusarium specimens isolated from Avocado Roots.</title>
        <authorList>
            <person name="Stajich J."/>
            <person name="Roper C."/>
            <person name="Heimlech-Rivalta G."/>
        </authorList>
    </citation>
    <scope>NUCLEOTIDE SEQUENCE</scope>
    <source>
        <strain evidence="2">CF00136</strain>
    </source>
</reference>
<evidence type="ECO:0000313" key="2">
    <source>
        <dbReference type="EMBL" id="KAJ4252960.1"/>
    </source>
</evidence>
<feature type="compositionally biased region" description="Polar residues" evidence="1">
    <location>
        <begin position="215"/>
        <end position="230"/>
    </location>
</feature>
<dbReference type="EMBL" id="JAOQAZ010000025">
    <property type="protein sequence ID" value="KAJ4252960.1"/>
    <property type="molecule type" value="Genomic_DNA"/>
</dbReference>
<evidence type="ECO:0000256" key="1">
    <source>
        <dbReference type="SAM" id="MobiDB-lite"/>
    </source>
</evidence>
<evidence type="ECO:0000313" key="3">
    <source>
        <dbReference type="Proteomes" id="UP001152049"/>
    </source>
</evidence>
<feature type="compositionally biased region" description="Basic and acidic residues" evidence="1">
    <location>
        <begin position="247"/>
        <end position="272"/>
    </location>
</feature>
<dbReference type="Proteomes" id="UP001152049">
    <property type="component" value="Unassembled WGS sequence"/>
</dbReference>
<comment type="caution">
    <text evidence="2">The sequence shown here is derived from an EMBL/GenBank/DDBJ whole genome shotgun (WGS) entry which is preliminary data.</text>
</comment>
<proteinExistence type="predicted"/>
<sequence>MFKDRRYLTTHWHFIRKCDTLAKRMLRASYPRKYLKIDDIDSDVGHIIIHFLATGQYQCLEPQSSSKDEKTAAEFLTALQAYSAAESLNLPSLSALAEAEIFKSCETLNLHAIVCVIEESALPLSQCPRLAEYLESRFLYSAVFSAGSVIDKLAAKVEAPQTVSDVLLKALVVLNRKDLRKPTENKMTLWKMELYLKRREILCDVNCSQERKHTSSQNGANPTNDDSMPAQNDLAVSKMPASPGSPRFERARSEQLEFFERWPHDSEKEDTKGASSLGPSETGTDAQLSEQGNEAEKGPAPPGMNNSTANYNSAGVLDALVADAAKNSRQTSPTDEQINWGLLGLPSSDIRESESGSLLSVPELDDGDSFCSVSSGQNIPSSNDER</sequence>
<feature type="compositionally biased region" description="Polar residues" evidence="1">
    <location>
        <begin position="273"/>
        <end position="292"/>
    </location>
</feature>
<dbReference type="PANTHER" id="PTHR37538">
    <property type="entry name" value="BTB DOMAIN-CONTAINING PROTEIN"/>
    <property type="match status" value="1"/>
</dbReference>
<dbReference type="OrthoDB" id="3594103at2759"/>